<keyword evidence="5" id="KW-0547">Nucleotide-binding</keyword>
<dbReference type="Proteomes" id="UP000677152">
    <property type="component" value="Chromosome"/>
</dbReference>
<dbReference type="EMBL" id="CP073249">
    <property type="protein sequence ID" value="QUF07364.1"/>
    <property type="molecule type" value="Genomic_DNA"/>
</dbReference>
<organism evidence="12 13">
    <name type="scientific">Actinosynnema pretiosum subsp. pretiosum</name>
    <dbReference type="NCBI Taxonomy" id="103721"/>
    <lineage>
        <taxon>Bacteria</taxon>
        <taxon>Bacillati</taxon>
        <taxon>Actinomycetota</taxon>
        <taxon>Actinomycetes</taxon>
        <taxon>Pseudonocardiales</taxon>
        <taxon>Pseudonocardiaceae</taxon>
        <taxon>Actinosynnema</taxon>
    </lineage>
</organism>
<dbReference type="Pfam" id="PF13796">
    <property type="entry name" value="Sensor"/>
    <property type="match status" value="1"/>
</dbReference>
<evidence type="ECO:0000256" key="1">
    <source>
        <dbReference type="ARBA" id="ARBA00000085"/>
    </source>
</evidence>
<keyword evidence="6" id="KW-0418">Kinase</keyword>
<name>A0AA45LBQ4_9PSEU</name>
<dbReference type="SUPFAM" id="SSF55874">
    <property type="entry name" value="ATPase domain of HSP90 chaperone/DNA topoisomerase II/histidine kinase"/>
    <property type="match status" value="1"/>
</dbReference>
<dbReference type="CDD" id="cd16917">
    <property type="entry name" value="HATPase_UhpB-NarQ-NarX-like"/>
    <property type="match status" value="1"/>
</dbReference>
<protein>
    <recommendedName>
        <fullName evidence="2">histidine kinase</fullName>
        <ecNumber evidence="2">2.7.13.3</ecNumber>
    </recommendedName>
</protein>
<gene>
    <name evidence="12" type="ORF">KCV87_15835</name>
</gene>
<dbReference type="PANTHER" id="PTHR24421">
    <property type="entry name" value="NITRATE/NITRITE SENSOR PROTEIN NARX-RELATED"/>
    <property type="match status" value="1"/>
</dbReference>
<sequence length="416" mass="43715">MTARVRPVAGRAAGYFLLAPVTGVVWCLLLVPLTLLGLATAPVLIGLPLLALAMVVARASGGSERGLARVALGVDVHPPAPRVRPSGRFGWVWGPVRDAAAWRALLYQLLVLVPRVVQFVVLLAASVAAVVLVALPLATLWLPFAIAVDLGGGREWLIDSWYSGLPAALLGGLLWLVLLHGLRTAARWQGWLVRVMLGPSRTAELTAEAQRLHASRARGVEAAEAERRRIERDLHDGAQQRLVSVAMSLGRAKSKLGSDPEAVRALIDEAHADAKLAISELRDLARGIYPSVLGDRGLDAALSSLAARCPVPVEVSVKVEPRPPTAVESTAYFTVAEALTNITKHSGATRARVAVSRTESSVVVEVVDNGRGGASVRQGGGLAGLADRAATIDGVVTVVSPVGGPTSIRTELPCAW</sequence>
<keyword evidence="7" id="KW-0067">ATP-binding</keyword>
<dbReference type="GO" id="GO:0005524">
    <property type="term" value="F:ATP binding"/>
    <property type="evidence" value="ECO:0007669"/>
    <property type="project" value="UniProtKB-KW"/>
</dbReference>
<evidence type="ECO:0000256" key="8">
    <source>
        <dbReference type="ARBA" id="ARBA00023012"/>
    </source>
</evidence>
<evidence type="ECO:0000256" key="4">
    <source>
        <dbReference type="ARBA" id="ARBA00022679"/>
    </source>
</evidence>
<evidence type="ECO:0000259" key="11">
    <source>
        <dbReference type="Pfam" id="PF13796"/>
    </source>
</evidence>
<dbReference type="GO" id="GO:0046983">
    <property type="term" value="F:protein dimerization activity"/>
    <property type="evidence" value="ECO:0007669"/>
    <property type="project" value="InterPro"/>
</dbReference>
<keyword evidence="3" id="KW-0597">Phosphoprotein</keyword>
<dbReference type="InterPro" id="IPR025828">
    <property type="entry name" value="Put_sensor_dom"/>
</dbReference>
<evidence type="ECO:0000256" key="6">
    <source>
        <dbReference type="ARBA" id="ARBA00022777"/>
    </source>
</evidence>
<dbReference type="Gene3D" id="1.20.5.1930">
    <property type="match status" value="1"/>
</dbReference>
<keyword evidence="8" id="KW-0902">Two-component regulatory system</keyword>
<dbReference type="EC" id="2.7.13.3" evidence="2"/>
<evidence type="ECO:0000313" key="12">
    <source>
        <dbReference type="EMBL" id="QUF07364.1"/>
    </source>
</evidence>
<dbReference type="PANTHER" id="PTHR24421:SF10">
    <property type="entry name" value="NITRATE_NITRITE SENSOR PROTEIN NARQ"/>
    <property type="match status" value="1"/>
</dbReference>
<keyword evidence="9" id="KW-0472">Membrane</keyword>
<dbReference type="GO" id="GO:0000155">
    <property type="term" value="F:phosphorelay sensor kinase activity"/>
    <property type="evidence" value="ECO:0007669"/>
    <property type="project" value="InterPro"/>
</dbReference>
<evidence type="ECO:0000256" key="9">
    <source>
        <dbReference type="SAM" id="Phobius"/>
    </source>
</evidence>
<dbReference type="InterPro" id="IPR011712">
    <property type="entry name" value="Sig_transdc_His_kin_sub3_dim/P"/>
</dbReference>
<evidence type="ECO:0000256" key="3">
    <source>
        <dbReference type="ARBA" id="ARBA00022553"/>
    </source>
</evidence>
<feature type="transmembrane region" description="Helical" evidence="9">
    <location>
        <begin position="161"/>
        <end position="182"/>
    </location>
</feature>
<feature type="transmembrane region" description="Helical" evidence="9">
    <location>
        <begin position="12"/>
        <end position="31"/>
    </location>
</feature>
<keyword evidence="9" id="KW-1133">Transmembrane helix</keyword>
<evidence type="ECO:0000256" key="2">
    <source>
        <dbReference type="ARBA" id="ARBA00012438"/>
    </source>
</evidence>
<dbReference type="AlphaFoldDB" id="A0AA45LBQ4"/>
<feature type="transmembrane region" description="Helical" evidence="9">
    <location>
        <begin position="116"/>
        <end position="141"/>
    </location>
</feature>
<comment type="catalytic activity">
    <reaction evidence="1">
        <text>ATP + protein L-histidine = ADP + protein N-phospho-L-histidine.</text>
        <dbReference type="EC" id="2.7.13.3"/>
    </reaction>
</comment>
<dbReference type="GO" id="GO:0016020">
    <property type="term" value="C:membrane"/>
    <property type="evidence" value="ECO:0007669"/>
    <property type="project" value="InterPro"/>
</dbReference>
<feature type="domain" description="Putative sensor" evidence="11">
    <location>
        <begin position="15"/>
        <end position="197"/>
    </location>
</feature>
<evidence type="ECO:0000256" key="7">
    <source>
        <dbReference type="ARBA" id="ARBA00022840"/>
    </source>
</evidence>
<dbReference type="Pfam" id="PF07730">
    <property type="entry name" value="HisKA_3"/>
    <property type="match status" value="1"/>
</dbReference>
<evidence type="ECO:0000259" key="10">
    <source>
        <dbReference type="Pfam" id="PF07730"/>
    </source>
</evidence>
<keyword evidence="4" id="KW-0808">Transferase</keyword>
<keyword evidence="9" id="KW-0812">Transmembrane</keyword>
<dbReference type="InterPro" id="IPR050482">
    <property type="entry name" value="Sensor_HK_TwoCompSys"/>
</dbReference>
<dbReference type="Gene3D" id="3.30.565.10">
    <property type="entry name" value="Histidine kinase-like ATPase, C-terminal domain"/>
    <property type="match status" value="1"/>
</dbReference>
<accession>A0AA45LBQ4</accession>
<evidence type="ECO:0000256" key="5">
    <source>
        <dbReference type="ARBA" id="ARBA00022741"/>
    </source>
</evidence>
<feature type="transmembrane region" description="Helical" evidence="9">
    <location>
        <begin position="37"/>
        <end position="57"/>
    </location>
</feature>
<reference evidence="12" key="1">
    <citation type="submission" date="2021-04" db="EMBL/GenBank/DDBJ databases">
        <title>Genomic sequence of Actinosynnema pretiosum subsp. pretiosum ATCC 31280 (C-14919).</title>
        <authorList>
            <person name="Bai L."/>
            <person name="Wang X."/>
            <person name="Xiao Y."/>
        </authorList>
    </citation>
    <scope>NUCLEOTIDE SEQUENCE</scope>
    <source>
        <strain evidence="12">ATCC 31280</strain>
    </source>
</reference>
<evidence type="ECO:0000313" key="13">
    <source>
        <dbReference type="Proteomes" id="UP000677152"/>
    </source>
</evidence>
<proteinExistence type="predicted"/>
<feature type="domain" description="Signal transduction histidine kinase subgroup 3 dimerisation and phosphoacceptor" evidence="10">
    <location>
        <begin position="226"/>
        <end position="292"/>
    </location>
</feature>
<dbReference type="InterPro" id="IPR036890">
    <property type="entry name" value="HATPase_C_sf"/>
</dbReference>